<sequence length="422" mass="47162">MLCGVLQEINGTFLIPIILDKHTSIGRSSDAGYQIDQSYIYVGEPSSEQRDIGPILGVGGSAVVAKIRCQRTDKEFALKTLKELNIAEWNDSTHPVRRELDALRRVKHVRLKCSCAYMFVKASVQEYIVPMFGYVTTRRTISMLLEFAPHGNLLDLMRVPGCKNEFLPLSERESERTMVQVCSALRYLHEDIKMVHRDVKPPNILVYNLHPIDVKLTDFGLAKILAHRSDILNEDSAVCGTPAFMPPEVCCRTPATTAIAYGYPMDSWSLGSPVNWLVDVKGPIVKESRTLTCSPEHRTFHVTVRMARQSVSMARRTHYHDSAEGAGGAVRMGTRTSYDAFGRIEASMALTEARPVMTMRDLIVGRASANLPFITIRGEYARHTGRWIHTTGFSPEETCLPPLTDIMLRASVAHGIESAYHN</sequence>
<reference evidence="1" key="1">
    <citation type="submission" date="2022-07" db="EMBL/GenBank/DDBJ databases">
        <title>Genome Sequence of Phlebia brevispora.</title>
        <authorList>
            <person name="Buettner E."/>
        </authorList>
    </citation>
    <scope>NUCLEOTIDE SEQUENCE</scope>
    <source>
        <strain evidence="1">MPL23</strain>
    </source>
</reference>
<gene>
    <name evidence="1" type="ORF">NM688_g6051</name>
</gene>
<dbReference type="Proteomes" id="UP001148662">
    <property type="component" value="Unassembled WGS sequence"/>
</dbReference>
<proteinExistence type="predicted"/>
<name>A0ACC1SKF8_9APHY</name>
<dbReference type="EMBL" id="JANHOG010001192">
    <property type="protein sequence ID" value="KAJ3541673.1"/>
    <property type="molecule type" value="Genomic_DNA"/>
</dbReference>
<protein>
    <submittedName>
        <fullName evidence="1">Uncharacterized protein</fullName>
    </submittedName>
</protein>
<accession>A0ACC1SKF8</accession>
<keyword evidence="2" id="KW-1185">Reference proteome</keyword>
<organism evidence="1 2">
    <name type="scientific">Phlebia brevispora</name>
    <dbReference type="NCBI Taxonomy" id="194682"/>
    <lineage>
        <taxon>Eukaryota</taxon>
        <taxon>Fungi</taxon>
        <taxon>Dikarya</taxon>
        <taxon>Basidiomycota</taxon>
        <taxon>Agaricomycotina</taxon>
        <taxon>Agaricomycetes</taxon>
        <taxon>Polyporales</taxon>
        <taxon>Meruliaceae</taxon>
        <taxon>Phlebia</taxon>
    </lineage>
</organism>
<evidence type="ECO:0000313" key="2">
    <source>
        <dbReference type="Proteomes" id="UP001148662"/>
    </source>
</evidence>
<comment type="caution">
    <text evidence="1">The sequence shown here is derived from an EMBL/GenBank/DDBJ whole genome shotgun (WGS) entry which is preliminary data.</text>
</comment>
<evidence type="ECO:0000313" key="1">
    <source>
        <dbReference type="EMBL" id="KAJ3541673.1"/>
    </source>
</evidence>